<name>A0A286CZ07_9GAMM</name>
<reference evidence="2 3" key="1">
    <citation type="submission" date="2017-09" db="EMBL/GenBank/DDBJ databases">
        <authorList>
            <person name="Ehlers B."/>
            <person name="Leendertz F.H."/>
        </authorList>
    </citation>
    <scope>NUCLEOTIDE SEQUENCE [LARGE SCALE GENOMIC DNA]</scope>
    <source>
        <strain evidence="2 3">CGMCC 1.10978</strain>
    </source>
</reference>
<dbReference type="Proteomes" id="UP000219374">
    <property type="component" value="Unassembled WGS sequence"/>
</dbReference>
<proteinExistence type="predicted"/>
<organism evidence="2 3">
    <name type="scientific">Pseudoxanthomonas wuyuanensis</name>
    <dbReference type="NCBI Taxonomy" id="1073196"/>
    <lineage>
        <taxon>Bacteria</taxon>
        <taxon>Pseudomonadati</taxon>
        <taxon>Pseudomonadota</taxon>
        <taxon>Gammaproteobacteria</taxon>
        <taxon>Lysobacterales</taxon>
        <taxon>Lysobacteraceae</taxon>
        <taxon>Pseudoxanthomonas</taxon>
    </lineage>
</organism>
<dbReference type="EMBL" id="OCND01000001">
    <property type="protein sequence ID" value="SOD51609.1"/>
    <property type="molecule type" value="Genomic_DNA"/>
</dbReference>
<evidence type="ECO:0000259" key="1">
    <source>
        <dbReference type="PROSITE" id="PS50206"/>
    </source>
</evidence>
<keyword evidence="3" id="KW-1185">Reference proteome</keyword>
<dbReference type="InterPro" id="IPR036873">
    <property type="entry name" value="Rhodanese-like_dom_sf"/>
</dbReference>
<gene>
    <name evidence="2" type="ORF">SAMN06296416_101735</name>
</gene>
<dbReference type="InterPro" id="IPR001763">
    <property type="entry name" value="Rhodanese-like_dom"/>
</dbReference>
<dbReference type="SUPFAM" id="SSF52821">
    <property type="entry name" value="Rhodanese/Cell cycle control phosphatase"/>
    <property type="match status" value="1"/>
</dbReference>
<protein>
    <recommendedName>
        <fullName evidence="1">Rhodanese domain-containing protein</fullName>
    </recommendedName>
</protein>
<dbReference type="Gene3D" id="3.40.250.10">
    <property type="entry name" value="Rhodanese-like domain"/>
    <property type="match status" value="1"/>
</dbReference>
<accession>A0A286CZ07</accession>
<dbReference type="RefSeq" id="WP_141400702.1">
    <property type="nucleotide sequence ID" value="NZ_OCND01000001.1"/>
</dbReference>
<dbReference type="PROSITE" id="PS50206">
    <property type="entry name" value="RHODANESE_3"/>
    <property type="match status" value="1"/>
</dbReference>
<evidence type="ECO:0000313" key="2">
    <source>
        <dbReference type="EMBL" id="SOD51609.1"/>
    </source>
</evidence>
<sequence length="273" mass="28891">MGIIGAPAIVDKRIYRGSTVGIHEAGARGAGLSVALLFGWATSLMLYPWAAAAQEPGSTGDPSDRSALPLDITPEGVAELLRSGAPFQLVDVDRQREPVALPAEARIIYYSSTPASGHARAAALRNRSERASQSSQRLMGTPVEWNRLKLPLAEPFDLNEPIALSPQILAQALRDGTDLLIVDVRGNAKGPDAVQPFADALALLPNQVATHSATFPKHAWVVVVDDGGIIAPQIARSLNGDGLSLVAYLQGGYVAWQTSADRDIPPGPHRPQP</sequence>
<evidence type="ECO:0000313" key="3">
    <source>
        <dbReference type="Proteomes" id="UP000219374"/>
    </source>
</evidence>
<dbReference type="AlphaFoldDB" id="A0A286CZ07"/>
<feature type="domain" description="Rhodanese" evidence="1">
    <location>
        <begin position="175"/>
        <end position="265"/>
    </location>
</feature>